<feature type="domain" description="WHEP-TRS" evidence="8">
    <location>
        <begin position="65"/>
        <end position="121"/>
    </location>
</feature>
<feature type="compositionally biased region" description="Polar residues" evidence="7">
    <location>
        <begin position="262"/>
        <end position="277"/>
    </location>
</feature>
<evidence type="ECO:0000256" key="5">
    <source>
        <dbReference type="ARBA" id="ARBA00022917"/>
    </source>
</evidence>
<dbReference type="AlphaFoldDB" id="A0A4C1TE91"/>
<gene>
    <name evidence="9" type="ORF">EVAR_6138_1</name>
</gene>
<proteinExistence type="predicted"/>
<evidence type="ECO:0000313" key="10">
    <source>
        <dbReference type="Proteomes" id="UP000299102"/>
    </source>
</evidence>
<evidence type="ECO:0000313" key="9">
    <source>
        <dbReference type="EMBL" id="GBP12819.1"/>
    </source>
</evidence>
<dbReference type="GO" id="GO:0006418">
    <property type="term" value="P:tRNA aminoacylation for protein translation"/>
    <property type="evidence" value="ECO:0007669"/>
    <property type="project" value="InterPro"/>
</dbReference>
<feature type="compositionally biased region" description="Basic and acidic residues" evidence="7">
    <location>
        <begin position="367"/>
        <end position="381"/>
    </location>
</feature>
<reference evidence="9 10" key="1">
    <citation type="journal article" date="2019" name="Commun. Biol.">
        <title>The bagworm genome reveals a unique fibroin gene that provides high tensile strength.</title>
        <authorList>
            <person name="Kono N."/>
            <person name="Nakamura H."/>
            <person name="Ohtoshi R."/>
            <person name="Tomita M."/>
            <person name="Numata K."/>
            <person name="Arakawa K."/>
        </authorList>
    </citation>
    <scope>NUCLEOTIDE SEQUENCE [LARGE SCALE GENOMIC DNA]</scope>
</reference>
<dbReference type="OrthoDB" id="1350766at2759"/>
<dbReference type="GO" id="GO:0004812">
    <property type="term" value="F:aminoacyl-tRNA ligase activity"/>
    <property type="evidence" value="ECO:0007669"/>
    <property type="project" value="UniProtKB-KW"/>
</dbReference>
<evidence type="ECO:0000256" key="4">
    <source>
        <dbReference type="ARBA" id="ARBA00022840"/>
    </source>
</evidence>
<evidence type="ECO:0000256" key="7">
    <source>
        <dbReference type="SAM" id="MobiDB-lite"/>
    </source>
</evidence>
<dbReference type="FunFam" id="1.10.287.10:FF:000006">
    <property type="entry name" value="Bifunctional glutamate/proline--tRNA ligase"/>
    <property type="match status" value="4"/>
</dbReference>
<keyword evidence="4" id="KW-0067">ATP-binding</keyword>
<protein>
    <recommendedName>
        <fullName evidence="8">WHEP-TRS domain-containing protein</fullName>
    </recommendedName>
</protein>
<evidence type="ECO:0000256" key="2">
    <source>
        <dbReference type="ARBA" id="ARBA00022598"/>
    </source>
</evidence>
<feature type="region of interest" description="Disordered" evidence="7">
    <location>
        <begin position="258"/>
        <end position="286"/>
    </location>
</feature>
<sequence length="401" mass="43551">MSRVHKVVHLAVRKLCSRWTPRNLTEAQKLHRVDFDDFATIDDPKQVAAASQSKLVPASDSAVVDVDQLSKRISEQGDAVRSLKASKAEKAKIDEAVKALLELKAQYKITAGQDWKPGVISSNSTIPKQKSADAKVSDLLDKIVKQGDTVRQLKAQKADKSSIEAEVKTLLALKADYKKETGTDWTPNAQVKQSVTQVQSDAPKLQGGDTKIADLLTKIAKQGDLVRQLKGQKAAKATIDGEVKTLLELKTQYKQETGKDWTPNTQVGNNAQVQPVPSKTEDGGNTKAADLSAKIAKQGDQVRQLKAQKADKTSIDAEVKTLLALKAEFKKETGKDWTPNAQTSPQPVMNGNNKEHALAADVAKQGDVVRELKTKKADKVPRCSGLESLGGQPHTHRAPSQ</sequence>
<organism evidence="9 10">
    <name type="scientific">Eumeta variegata</name>
    <name type="common">Bagworm moth</name>
    <name type="synonym">Eumeta japonica</name>
    <dbReference type="NCBI Taxonomy" id="151549"/>
    <lineage>
        <taxon>Eukaryota</taxon>
        <taxon>Metazoa</taxon>
        <taxon>Ecdysozoa</taxon>
        <taxon>Arthropoda</taxon>
        <taxon>Hexapoda</taxon>
        <taxon>Insecta</taxon>
        <taxon>Pterygota</taxon>
        <taxon>Neoptera</taxon>
        <taxon>Endopterygota</taxon>
        <taxon>Lepidoptera</taxon>
        <taxon>Glossata</taxon>
        <taxon>Ditrysia</taxon>
        <taxon>Tineoidea</taxon>
        <taxon>Psychidae</taxon>
        <taxon>Oiketicinae</taxon>
        <taxon>Eumeta</taxon>
    </lineage>
</organism>
<keyword evidence="6" id="KW-0030">Aminoacyl-tRNA synthetase</keyword>
<dbReference type="CDD" id="cd00936">
    <property type="entry name" value="WEPRS_RNA"/>
    <property type="match status" value="4"/>
</dbReference>
<dbReference type="InterPro" id="IPR009068">
    <property type="entry name" value="uS15_NS1_RNA-bd_sf"/>
</dbReference>
<name>A0A4C1TE91_EUMVA</name>
<feature type="compositionally biased region" description="Polar residues" evidence="7">
    <location>
        <begin position="339"/>
        <end position="352"/>
    </location>
</feature>
<feature type="domain" description="WHEP-TRS" evidence="8">
    <location>
        <begin position="211"/>
        <end position="267"/>
    </location>
</feature>
<dbReference type="EMBL" id="BGZK01000053">
    <property type="protein sequence ID" value="GBP12819.1"/>
    <property type="molecule type" value="Genomic_DNA"/>
</dbReference>
<keyword evidence="3" id="KW-0547">Nucleotide-binding</keyword>
<evidence type="ECO:0000256" key="1">
    <source>
        <dbReference type="ARBA" id="ARBA00022553"/>
    </source>
</evidence>
<dbReference type="PROSITE" id="PS00762">
    <property type="entry name" value="WHEP_TRS_1"/>
    <property type="match status" value="4"/>
</dbReference>
<dbReference type="InterPro" id="IPR000738">
    <property type="entry name" value="WHEP-TRS_dom"/>
</dbReference>
<dbReference type="Gene3D" id="1.10.287.10">
    <property type="entry name" value="S15/NS1, RNA-binding"/>
    <property type="match status" value="4"/>
</dbReference>
<keyword evidence="5" id="KW-0648">Protein biosynthesis</keyword>
<dbReference type="PROSITE" id="PS51185">
    <property type="entry name" value="WHEP_TRS_2"/>
    <property type="match status" value="4"/>
</dbReference>
<dbReference type="STRING" id="151549.A0A4C1TE91"/>
<feature type="domain" description="WHEP-TRS" evidence="8">
    <location>
        <begin position="287"/>
        <end position="343"/>
    </location>
</feature>
<comment type="caution">
    <text evidence="9">The sequence shown here is derived from an EMBL/GenBank/DDBJ whole genome shotgun (WGS) entry which is preliminary data.</text>
</comment>
<keyword evidence="2" id="KW-0436">Ligase</keyword>
<keyword evidence="1" id="KW-0597">Phosphoprotein</keyword>
<evidence type="ECO:0000256" key="6">
    <source>
        <dbReference type="ARBA" id="ARBA00023146"/>
    </source>
</evidence>
<dbReference type="GO" id="GO:0005524">
    <property type="term" value="F:ATP binding"/>
    <property type="evidence" value="ECO:0007669"/>
    <property type="project" value="UniProtKB-KW"/>
</dbReference>
<dbReference type="SMART" id="SM00991">
    <property type="entry name" value="WHEP-TRS"/>
    <property type="match status" value="5"/>
</dbReference>
<feature type="domain" description="WHEP-TRS" evidence="8">
    <location>
        <begin position="135"/>
        <end position="191"/>
    </location>
</feature>
<evidence type="ECO:0000256" key="3">
    <source>
        <dbReference type="ARBA" id="ARBA00022741"/>
    </source>
</evidence>
<keyword evidence="10" id="KW-1185">Reference proteome</keyword>
<accession>A0A4C1TE91</accession>
<evidence type="ECO:0000259" key="8">
    <source>
        <dbReference type="PROSITE" id="PS51185"/>
    </source>
</evidence>
<dbReference type="SUPFAM" id="SSF47060">
    <property type="entry name" value="S15/NS1 RNA-binding domain"/>
    <property type="match status" value="4"/>
</dbReference>
<dbReference type="Proteomes" id="UP000299102">
    <property type="component" value="Unassembled WGS sequence"/>
</dbReference>
<feature type="region of interest" description="Disordered" evidence="7">
    <location>
        <begin position="334"/>
        <end position="401"/>
    </location>
</feature>
<dbReference type="Pfam" id="PF00458">
    <property type="entry name" value="WHEP-TRS"/>
    <property type="match status" value="4"/>
</dbReference>